<accession>A0A0J9S2S9</accession>
<evidence type="ECO:0008006" key="4">
    <source>
        <dbReference type="Google" id="ProtNLM"/>
    </source>
</evidence>
<sequence>MSCEYNYNDFEEKDALKDLCAKFKCFYSLLFDPDGVKAYSDNENVEYLNYWLNNEFKNKKISSISASNFYQKFIFYDILFDTENRLRDKIYKIKEEHLKQMDILYDLNTIYNNIKSNLYYDKQKCIDYSKDCVHKYKEAIKPCSINKNTKYCDALMAFKIKYENIESMNLFGGDNTECVLPLPTLVEEKLHRAIVAEPEVATSEAKQLPEERENNNDNNNSIFTIFDEKKNFGYLIVDLDDIKKSQLVAMNFYKILTQDYFYRFFFSTFILLGIFLIFYLFYKLTPVGYKLNKKASKKKQKNYHNNGGNRKELFIKNNNHIILI</sequence>
<feature type="transmembrane region" description="Helical" evidence="1">
    <location>
        <begin position="260"/>
        <end position="282"/>
    </location>
</feature>
<evidence type="ECO:0000313" key="2">
    <source>
        <dbReference type="EMBL" id="KMZ77049.1"/>
    </source>
</evidence>
<evidence type="ECO:0000256" key="1">
    <source>
        <dbReference type="SAM" id="Phobius"/>
    </source>
</evidence>
<keyword evidence="1" id="KW-0812">Transmembrane</keyword>
<gene>
    <name evidence="2" type="ORF">PVIIG_06227</name>
</gene>
<dbReference type="InterPro" id="IPR008780">
    <property type="entry name" value="Plasmodium_Vir"/>
</dbReference>
<dbReference type="OrthoDB" id="388362at2759"/>
<name>A0A0J9S2S9_PLAVI</name>
<dbReference type="Pfam" id="PF05795">
    <property type="entry name" value="Plasmodium_Vir"/>
    <property type="match status" value="1"/>
</dbReference>
<keyword evidence="1" id="KW-1133">Transmembrane helix</keyword>
<protein>
    <recommendedName>
        <fullName evidence="4">VIR protein</fullName>
    </recommendedName>
</protein>
<keyword evidence="1" id="KW-0472">Membrane</keyword>
<dbReference type="Proteomes" id="UP000053562">
    <property type="component" value="Unassembled WGS sequence"/>
</dbReference>
<dbReference type="EMBL" id="KQ234521">
    <property type="protein sequence ID" value="KMZ77049.1"/>
    <property type="molecule type" value="Genomic_DNA"/>
</dbReference>
<evidence type="ECO:0000313" key="3">
    <source>
        <dbReference type="Proteomes" id="UP000053562"/>
    </source>
</evidence>
<organism evidence="2 3">
    <name type="scientific">Plasmodium vivax India VII</name>
    <dbReference type="NCBI Taxonomy" id="1077284"/>
    <lineage>
        <taxon>Eukaryota</taxon>
        <taxon>Sar</taxon>
        <taxon>Alveolata</taxon>
        <taxon>Apicomplexa</taxon>
        <taxon>Aconoidasida</taxon>
        <taxon>Haemosporida</taxon>
        <taxon>Plasmodiidae</taxon>
        <taxon>Plasmodium</taxon>
        <taxon>Plasmodium (Plasmodium)</taxon>
    </lineage>
</organism>
<reference evidence="2 3" key="1">
    <citation type="submission" date="2011-08" db="EMBL/GenBank/DDBJ databases">
        <title>The Genome Sequence of Plasmodium vivax India VII.</title>
        <authorList>
            <consortium name="The Broad Institute Genome Sequencing Platform"/>
            <consortium name="The Broad Institute Genome Sequencing Center for Infectious Disease"/>
            <person name="Neafsey D."/>
            <person name="Carlton J."/>
            <person name="Barnwell J."/>
            <person name="Collins W."/>
            <person name="Escalante A."/>
            <person name="Mullikin J."/>
            <person name="Saul A."/>
            <person name="Guigo R."/>
            <person name="Camara F."/>
            <person name="Young S.K."/>
            <person name="Zeng Q."/>
            <person name="Gargeya S."/>
            <person name="Fitzgerald M."/>
            <person name="Haas B."/>
            <person name="Abouelleil A."/>
            <person name="Alvarado L."/>
            <person name="Arachchi H.M."/>
            <person name="Berlin A."/>
            <person name="Brown A."/>
            <person name="Chapman S.B."/>
            <person name="Chen Z."/>
            <person name="Dunbar C."/>
            <person name="Freedman E."/>
            <person name="Gearin G."/>
            <person name="Gellesch M."/>
            <person name="Goldberg J."/>
            <person name="Griggs A."/>
            <person name="Gujja S."/>
            <person name="Heiman D."/>
            <person name="Howarth C."/>
            <person name="Larson L."/>
            <person name="Lui A."/>
            <person name="MacDonald P.J.P."/>
            <person name="Montmayeur A."/>
            <person name="Murphy C."/>
            <person name="Neiman D."/>
            <person name="Pearson M."/>
            <person name="Priest M."/>
            <person name="Roberts A."/>
            <person name="Saif S."/>
            <person name="Shea T."/>
            <person name="Shenoy N."/>
            <person name="Sisk P."/>
            <person name="Stolte C."/>
            <person name="Sykes S."/>
            <person name="Wortman J."/>
            <person name="Nusbaum C."/>
            <person name="Birren B."/>
        </authorList>
    </citation>
    <scope>NUCLEOTIDE SEQUENCE [LARGE SCALE GENOMIC DNA]</scope>
    <source>
        <strain evidence="2 3">India VII</strain>
    </source>
</reference>
<proteinExistence type="predicted"/>
<dbReference type="AlphaFoldDB" id="A0A0J9S2S9"/>